<keyword evidence="4" id="KW-1185">Reference proteome</keyword>
<evidence type="ECO:0000313" key="4">
    <source>
        <dbReference type="Proteomes" id="UP000327493"/>
    </source>
</evidence>
<accession>A0A5J5DLI0</accession>
<reference evidence="3 4" key="1">
    <citation type="submission" date="2019-08" db="EMBL/GenBank/DDBJ databases">
        <title>A chromosome-level genome assembly, high-density linkage maps, and genome scans reveal the genomic architecture of hybrid incompatibilities underlying speciation via character displacement in darters (Percidae: Etheostominae).</title>
        <authorList>
            <person name="Moran R.L."/>
            <person name="Catchen J.M."/>
            <person name="Fuller R.C."/>
        </authorList>
    </citation>
    <scope>NUCLEOTIDE SEQUENCE [LARGE SCALE GENOMIC DNA]</scope>
    <source>
        <strain evidence="3">EspeVRDwgs_2016</strain>
        <tissue evidence="3">Muscle</tissue>
    </source>
</reference>
<organism evidence="3 4">
    <name type="scientific">Etheostoma spectabile</name>
    <name type="common">orangethroat darter</name>
    <dbReference type="NCBI Taxonomy" id="54343"/>
    <lineage>
        <taxon>Eukaryota</taxon>
        <taxon>Metazoa</taxon>
        <taxon>Chordata</taxon>
        <taxon>Craniata</taxon>
        <taxon>Vertebrata</taxon>
        <taxon>Euteleostomi</taxon>
        <taxon>Actinopterygii</taxon>
        <taxon>Neopterygii</taxon>
        <taxon>Teleostei</taxon>
        <taxon>Neoteleostei</taxon>
        <taxon>Acanthomorphata</taxon>
        <taxon>Eupercaria</taxon>
        <taxon>Perciformes</taxon>
        <taxon>Percoidei</taxon>
        <taxon>Percidae</taxon>
        <taxon>Etheostomatinae</taxon>
        <taxon>Etheostoma</taxon>
    </lineage>
</organism>
<proteinExistence type="predicted"/>
<keyword evidence="2" id="KW-1133">Transmembrane helix</keyword>
<dbReference type="Proteomes" id="UP000327493">
    <property type="component" value="Chromosome 3"/>
</dbReference>
<dbReference type="AlphaFoldDB" id="A0A5J5DLI0"/>
<feature type="region of interest" description="Disordered" evidence="1">
    <location>
        <begin position="135"/>
        <end position="163"/>
    </location>
</feature>
<keyword evidence="2" id="KW-0812">Transmembrane</keyword>
<comment type="caution">
    <text evidence="3">The sequence shown here is derived from an EMBL/GenBank/DDBJ whole genome shotgun (WGS) entry which is preliminary data.</text>
</comment>
<keyword evidence="2" id="KW-0472">Membrane</keyword>
<evidence type="ECO:0000256" key="1">
    <source>
        <dbReference type="SAM" id="MobiDB-lite"/>
    </source>
</evidence>
<feature type="transmembrane region" description="Helical" evidence="2">
    <location>
        <begin position="176"/>
        <end position="198"/>
    </location>
</feature>
<name>A0A5J5DLI0_9PERO</name>
<evidence type="ECO:0000313" key="3">
    <source>
        <dbReference type="EMBL" id="KAA8594214.1"/>
    </source>
</evidence>
<dbReference type="EMBL" id="VOFY01000003">
    <property type="protein sequence ID" value="KAA8594214.1"/>
    <property type="molecule type" value="Genomic_DNA"/>
</dbReference>
<gene>
    <name evidence="3" type="ORF">FQN60_005048</name>
</gene>
<sequence length="201" mass="22529">MDLTCPHLSTPEERFLAVLGVIGIILNLLLLFKFSVETSFNRLTAKQANERREPRGPVLFYAALFSQPNKLTVRPQANHETANDLANTFGSVEPREKTKKTLTQRVVLHKVLPDIIPDYRKAEVVFTALSEFGRGEMEPKEPRNDTGKKNSKEVADPVSMLPKGGKDRWRVDLEDMLGITSIVGTVLNLLVVVLVYAYTPI</sequence>
<feature type="transmembrane region" description="Helical" evidence="2">
    <location>
        <begin position="15"/>
        <end position="36"/>
    </location>
</feature>
<protein>
    <submittedName>
        <fullName evidence="3">Uncharacterized protein</fullName>
    </submittedName>
</protein>
<feature type="compositionally biased region" description="Basic and acidic residues" evidence="1">
    <location>
        <begin position="135"/>
        <end position="155"/>
    </location>
</feature>
<evidence type="ECO:0000256" key="2">
    <source>
        <dbReference type="SAM" id="Phobius"/>
    </source>
</evidence>